<sequence>MKLEGQSDAFTPLKSLEVSTRSDVTPADETMQGRGMRLVHYYRDLSRPSGVTAAIAGWQLASQRAGVDTIALHNGEEGEWDLRSEIVPHYGRGRQGQIPRLDGYLSRNDILVLHEGWITSNYAAAATARRLGIPYIVVPHGVYEPGVREGLKMQWSGRDQFERHYLRRASAAHIFYPTEEPHVRALAPRVPTFSLPTGSKPASSQWTGGDGYYAWFGRYAMGHKGIDRMLYSYSMMPPSKRLPLKLRGIDYDSGRDATRNLVSKLDLDKWVAVGGQLESAEKDDFLSRCSAFLFPSRWESQGIALVEALAMGTPCVVSDSIHMSASLLSSGAASVVSFDDFTRASDAMAQVIHQRNLSVQARSYVERELSWPTLGVRYAQEVAALV</sequence>
<dbReference type="InterPro" id="IPR028098">
    <property type="entry name" value="Glyco_trans_4-like_N"/>
</dbReference>
<name>A0A4Y8KT15_9MICO</name>
<evidence type="ECO:0000259" key="4">
    <source>
        <dbReference type="Pfam" id="PF13579"/>
    </source>
</evidence>
<dbReference type="GO" id="GO:0016757">
    <property type="term" value="F:glycosyltransferase activity"/>
    <property type="evidence" value="ECO:0007669"/>
    <property type="project" value="UniProtKB-KW"/>
</dbReference>
<reference evidence="5 6" key="1">
    <citation type="submission" date="2019-03" db="EMBL/GenBank/DDBJ databases">
        <title>Genomics of glacier-inhabiting Cryobacterium strains.</title>
        <authorList>
            <person name="Liu Q."/>
            <person name="Xin Y.-H."/>
        </authorList>
    </citation>
    <scope>NUCLEOTIDE SEQUENCE [LARGE SCALE GENOMIC DNA]</scope>
    <source>
        <strain evidence="5 6">CGMCC 1.4292</strain>
    </source>
</reference>
<gene>
    <name evidence="5" type="ORF">E3T53_02540</name>
</gene>
<dbReference type="EMBL" id="SOHQ01000007">
    <property type="protein sequence ID" value="TFD81884.1"/>
    <property type="molecule type" value="Genomic_DNA"/>
</dbReference>
<dbReference type="AlphaFoldDB" id="A0A4Y8KT15"/>
<evidence type="ECO:0000256" key="2">
    <source>
        <dbReference type="ARBA" id="ARBA00022679"/>
    </source>
</evidence>
<feature type="domain" description="Glycosyl transferase family 1" evidence="3">
    <location>
        <begin position="223"/>
        <end position="364"/>
    </location>
</feature>
<keyword evidence="6" id="KW-1185">Reference proteome</keyword>
<dbReference type="Proteomes" id="UP000298218">
    <property type="component" value="Unassembled WGS sequence"/>
</dbReference>
<dbReference type="Gene3D" id="3.40.50.2000">
    <property type="entry name" value="Glycogen Phosphorylase B"/>
    <property type="match status" value="2"/>
</dbReference>
<keyword evidence="1" id="KW-0328">Glycosyltransferase</keyword>
<dbReference type="PANTHER" id="PTHR12526">
    <property type="entry name" value="GLYCOSYLTRANSFERASE"/>
    <property type="match status" value="1"/>
</dbReference>
<dbReference type="Pfam" id="PF00534">
    <property type="entry name" value="Glycos_transf_1"/>
    <property type="match status" value="1"/>
</dbReference>
<evidence type="ECO:0000313" key="5">
    <source>
        <dbReference type="EMBL" id="TFD81884.1"/>
    </source>
</evidence>
<dbReference type="InterPro" id="IPR001296">
    <property type="entry name" value="Glyco_trans_1"/>
</dbReference>
<dbReference type="RefSeq" id="WP_134172682.1">
    <property type="nucleotide sequence ID" value="NZ_SODI01000001.1"/>
</dbReference>
<proteinExistence type="predicted"/>
<evidence type="ECO:0000256" key="1">
    <source>
        <dbReference type="ARBA" id="ARBA00022676"/>
    </source>
</evidence>
<evidence type="ECO:0000259" key="3">
    <source>
        <dbReference type="Pfam" id="PF00534"/>
    </source>
</evidence>
<protein>
    <submittedName>
        <fullName evidence="5">Glycosyltransferase</fullName>
    </submittedName>
</protein>
<dbReference type="SUPFAM" id="SSF53756">
    <property type="entry name" value="UDP-Glycosyltransferase/glycogen phosphorylase"/>
    <property type="match status" value="1"/>
</dbReference>
<dbReference type="OrthoDB" id="9794513at2"/>
<dbReference type="Pfam" id="PF13579">
    <property type="entry name" value="Glyco_trans_4_4"/>
    <property type="match status" value="1"/>
</dbReference>
<comment type="caution">
    <text evidence="5">The sequence shown here is derived from an EMBL/GenBank/DDBJ whole genome shotgun (WGS) entry which is preliminary data.</text>
</comment>
<accession>A0A4Y8KT15</accession>
<keyword evidence="2 5" id="KW-0808">Transferase</keyword>
<feature type="domain" description="Glycosyltransferase subfamily 4-like N-terminal" evidence="4">
    <location>
        <begin position="91"/>
        <end position="186"/>
    </location>
</feature>
<organism evidence="5 6">
    <name type="scientific">Cryobacterium psychrophilum</name>
    <dbReference type="NCBI Taxonomy" id="41988"/>
    <lineage>
        <taxon>Bacteria</taxon>
        <taxon>Bacillati</taxon>
        <taxon>Actinomycetota</taxon>
        <taxon>Actinomycetes</taxon>
        <taxon>Micrococcales</taxon>
        <taxon>Microbacteriaceae</taxon>
        <taxon>Cryobacterium</taxon>
    </lineage>
</organism>
<dbReference type="PANTHER" id="PTHR12526:SF584">
    <property type="entry name" value="GLYCOSYLTRANSFERASE"/>
    <property type="match status" value="1"/>
</dbReference>
<evidence type="ECO:0000313" key="6">
    <source>
        <dbReference type="Proteomes" id="UP000298218"/>
    </source>
</evidence>